<gene>
    <name evidence="5" type="ORF">AKJ09_10785</name>
</gene>
<dbReference type="AlphaFoldDB" id="A0A0K1QEM4"/>
<keyword evidence="1 3" id="KW-0732">Signal</keyword>
<accession>A0A0K1QEM4</accession>
<dbReference type="EMBL" id="CP012333">
    <property type="protein sequence ID" value="AKV04122.1"/>
    <property type="molecule type" value="Genomic_DNA"/>
</dbReference>
<dbReference type="PANTHER" id="PTHR31836">
    <property type="match status" value="1"/>
</dbReference>
<dbReference type="InterPro" id="IPR049818">
    <property type="entry name" value="Expansin_EXLX1-like"/>
</dbReference>
<dbReference type="InterPro" id="IPR007112">
    <property type="entry name" value="Expansin/allergen_DPBB_dom"/>
</dbReference>
<dbReference type="Proteomes" id="UP000064967">
    <property type="component" value="Chromosome"/>
</dbReference>
<dbReference type="InterPro" id="IPR009009">
    <property type="entry name" value="RlpA-like_DPBB"/>
</dbReference>
<evidence type="ECO:0000313" key="5">
    <source>
        <dbReference type="EMBL" id="AKV04122.1"/>
    </source>
</evidence>
<feature type="chain" id="PRO_5005467082" evidence="3">
    <location>
        <begin position="25"/>
        <end position="187"/>
    </location>
</feature>
<dbReference type="PROSITE" id="PS50842">
    <property type="entry name" value="EXPANSIN_EG45"/>
    <property type="match status" value="1"/>
</dbReference>
<feature type="region of interest" description="Disordered" evidence="2">
    <location>
        <begin position="27"/>
        <end position="89"/>
    </location>
</feature>
<dbReference type="CDD" id="cd22272">
    <property type="entry name" value="DPBB_EXLX1-like"/>
    <property type="match status" value="1"/>
</dbReference>
<dbReference type="InterPro" id="IPR036908">
    <property type="entry name" value="RlpA-like_sf"/>
</dbReference>
<dbReference type="Pfam" id="PF03330">
    <property type="entry name" value="DPBB_1"/>
    <property type="match status" value="1"/>
</dbReference>
<proteinExistence type="predicted"/>
<dbReference type="RefSeq" id="WP_169928597.1">
    <property type="nucleotide sequence ID" value="NZ_CP012333.1"/>
</dbReference>
<evidence type="ECO:0000259" key="4">
    <source>
        <dbReference type="PROSITE" id="PS50842"/>
    </source>
</evidence>
<name>A0A0K1QEM4_9BACT</name>
<protein>
    <submittedName>
        <fullName evidence="5">Extracellular endoglucanase</fullName>
    </submittedName>
</protein>
<feature type="signal peptide" evidence="3">
    <location>
        <begin position="1"/>
        <end position="24"/>
    </location>
</feature>
<evidence type="ECO:0000313" key="6">
    <source>
        <dbReference type="Proteomes" id="UP000064967"/>
    </source>
</evidence>
<evidence type="ECO:0000256" key="3">
    <source>
        <dbReference type="SAM" id="SignalP"/>
    </source>
</evidence>
<keyword evidence="6" id="KW-1185">Reference proteome</keyword>
<evidence type="ECO:0000256" key="2">
    <source>
        <dbReference type="SAM" id="MobiDB-lite"/>
    </source>
</evidence>
<dbReference type="SUPFAM" id="SSF50685">
    <property type="entry name" value="Barwin-like endoglucanases"/>
    <property type="match status" value="1"/>
</dbReference>
<evidence type="ECO:0000256" key="1">
    <source>
        <dbReference type="ARBA" id="ARBA00022729"/>
    </source>
</evidence>
<organism evidence="5 6">
    <name type="scientific">Labilithrix luteola</name>
    <dbReference type="NCBI Taxonomy" id="1391654"/>
    <lineage>
        <taxon>Bacteria</taxon>
        <taxon>Pseudomonadati</taxon>
        <taxon>Myxococcota</taxon>
        <taxon>Polyangia</taxon>
        <taxon>Polyangiales</taxon>
        <taxon>Labilitrichaceae</taxon>
        <taxon>Labilithrix</taxon>
    </lineage>
</organism>
<dbReference type="NCBIfam" id="NF041144">
    <property type="entry name" value="expansin_EXLX1"/>
    <property type="match status" value="1"/>
</dbReference>
<feature type="domain" description="Expansin-like EG45" evidence="4">
    <location>
        <begin position="73"/>
        <end position="187"/>
    </location>
</feature>
<dbReference type="Gene3D" id="2.40.40.10">
    <property type="entry name" value="RlpA-like domain"/>
    <property type="match status" value="1"/>
</dbReference>
<dbReference type="PANTHER" id="PTHR31836:SF21">
    <property type="entry name" value="EXPANSIN-LIKE PROTEIN 7"/>
    <property type="match status" value="1"/>
</dbReference>
<reference evidence="5 6" key="1">
    <citation type="submission" date="2015-08" db="EMBL/GenBank/DDBJ databases">
        <authorList>
            <person name="Babu N.S."/>
            <person name="Beckwith C.J."/>
            <person name="Beseler K.G."/>
            <person name="Brison A."/>
            <person name="Carone J.V."/>
            <person name="Caskin T.P."/>
            <person name="Diamond M."/>
            <person name="Durham M.E."/>
            <person name="Foxe J.M."/>
            <person name="Go M."/>
            <person name="Henderson B.A."/>
            <person name="Jones I.B."/>
            <person name="McGettigan J.A."/>
            <person name="Micheletti S.J."/>
            <person name="Nasrallah M.E."/>
            <person name="Ortiz D."/>
            <person name="Piller C.R."/>
            <person name="Privatt S.R."/>
            <person name="Schneider S.L."/>
            <person name="Sharp S."/>
            <person name="Smith T.C."/>
            <person name="Stanton J.D."/>
            <person name="Ullery H.E."/>
            <person name="Wilson R.J."/>
            <person name="Serrano M.G."/>
            <person name="Buck G."/>
            <person name="Lee V."/>
            <person name="Wang Y."/>
            <person name="Carvalho R."/>
            <person name="Voegtly L."/>
            <person name="Shi R."/>
            <person name="Duckworth R."/>
            <person name="Johnson A."/>
            <person name="Loviza R."/>
            <person name="Walstead R."/>
            <person name="Shah Z."/>
            <person name="Kiflezghi M."/>
            <person name="Wade K."/>
            <person name="Ball S.L."/>
            <person name="Bradley K.W."/>
            <person name="Asai D.J."/>
            <person name="Bowman C.A."/>
            <person name="Russell D.A."/>
            <person name="Pope W.H."/>
            <person name="Jacobs-Sera D."/>
            <person name="Hendrix R.W."/>
            <person name="Hatfull G.F."/>
        </authorList>
    </citation>
    <scope>NUCLEOTIDE SEQUENCE [LARGE SCALE GENOMIC DNA]</scope>
    <source>
        <strain evidence="5 6">DSM 27648</strain>
    </source>
</reference>
<dbReference type="InterPro" id="IPR051477">
    <property type="entry name" value="Expansin_CellWall"/>
</dbReference>
<dbReference type="STRING" id="1391654.AKJ09_10785"/>
<sequence length="187" mass="19123">MRVASSRLSLLAALSLAASLVVFQGCGGDENTLESGAPSPDGAETSETQETEQDTPDAGKTSKDAGDASSKPDGSTSTKDADTDSAPPATTYSGQATYYDANGTGACGFPASTDYYVVAMNKAQYSKSICGQCIHVKGPNGEVTVRIVDLCPGCSSGDLDLSMTAFKKIAPLSAGRVNVSWSFVPCP</sequence>
<dbReference type="PROSITE" id="PS51257">
    <property type="entry name" value="PROKAR_LIPOPROTEIN"/>
    <property type="match status" value="1"/>
</dbReference>
<dbReference type="KEGG" id="llu:AKJ09_10785"/>